<feature type="region of interest" description="Disordered" evidence="7">
    <location>
        <begin position="977"/>
        <end position="996"/>
    </location>
</feature>
<protein>
    <submittedName>
        <fullName evidence="9">Bgt-4866</fullName>
    </submittedName>
</protein>
<dbReference type="EMBL" id="UIGY01000013">
    <property type="protein sequence ID" value="SUZ08198.1"/>
    <property type="molecule type" value="Genomic_DNA"/>
</dbReference>
<feature type="transmembrane region" description="Helical" evidence="8">
    <location>
        <begin position="1382"/>
        <end position="1402"/>
    </location>
</feature>
<proteinExistence type="predicted"/>
<feature type="transmembrane region" description="Helical" evidence="8">
    <location>
        <begin position="1473"/>
        <end position="1498"/>
    </location>
</feature>
<dbReference type="Gene3D" id="1.20.1250.20">
    <property type="entry name" value="MFS general substrate transporter like domains"/>
    <property type="match status" value="2"/>
</dbReference>
<feature type="compositionally biased region" description="Basic residues" evidence="7">
    <location>
        <begin position="985"/>
        <end position="996"/>
    </location>
</feature>
<keyword evidence="3" id="KW-1003">Cell membrane</keyword>
<comment type="subcellular location">
    <subcellularLocation>
        <location evidence="1">Cell membrane</location>
        <topology evidence="1">Multi-pass membrane protein</topology>
    </subcellularLocation>
</comment>
<feature type="compositionally biased region" description="Basic residues" evidence="7">
    <location>
        <begin position="1649"/>
        <end position="1667"/>
    </location>
</feature>
<feature type="region of interest" description="Disordered" evidence="7">
    <location>
        <begin position="1545"/>
        <end position="1572"/>
    </location>
</feature>
<feature type="region of interest" description="Disordered" evidence="7">
    <location>
        <begin position="481"/>
        <end position="508"/>
    </location>
</feature>
<feature type="region of interest" description="Disordered" evidence="7">
    <location>
        <begin position="149"/>
        <end position="182"/>
    </location>
</feature>
<evidence type="ECO:0000256" key="4">
    <source>
        <dbReference type="ARBA" id="ARBA00022692"/>
    </source>
</evidence>
<gene>
    <name evidence="9" type="ORF">BGT96224V2_LOCUS1366</name>
</gene>
<feature type="transmembrane region" description="Helical" evidence="8">
    <location>
        <begin position="1328"/>
        <end position="1350"/>
    </location>
</feature>
<feature type="transmembrane region" description="Helical" evidence="8">
    <location>
        <begin position="1510"/>
        <end position="1529"/>
    </location>
</feature>
<evidence type="ECO:0000256" key="5">
    <source>
        <dbReference type="ARBA" id="ARBA00022989"/>
    </source>
</evidence>
<dbReference type="GO" id="GO:0005886">
    <property type="term" value="C:plasma membrane"/>
    <property type="evidence" value="ECO:0007669"/>
    <property type="project" value="UniProtKB-SubCell"/>
</dbReference>
<name>A0A381L2T3_BLUGR</name>
<feature type="transmembrane region" description="Helical" evidence="8">
    <location>
        <begin position="1097"/>
        <end position="1115"/>
    </location>
</feature>
<evidence type="ECO:0000256" key="6">
    <source>
        <dbReference type="ARBA" id="ARBA00023136"/>
    </source>
</evidence>
<feature type="transmembrane region" description="Helical" evidence="8">
    <location>
        <begin position="1183"/>
        <end position="1204"/>
    </location>
</feature>
<dbReference type="SUPFAM" id="SSF103473">
    <property type="entry name" value="MFS general substrate transporter"/>
    <property type="match status" value="1"/>
</dbReference>
<feature type="compositionally biased region" description="Low complexity" evidence="7">
    <location>
        <begin position="923"/>
        <end position="935"/>
    </location>
</feature>
<feature type="non-terminal residue" evidence="9">
    <location>
        <position position="1708"/>
    </location>
</feature>
<evidence type="ECO:0000256" key="3">
    <source>
        <dbReference type="ARBA" id="ARBA00022475"/>
    </source>
</evidence>
<feature type="region of interest" description="Disordered" evidence="7">
    <location>
        <begin position="923"/>
        <end position="965"/>
    </location>
</feature>
<evidence type="ECO:0000256" key="8">
    <source>
        <dbReference type="SAM" id="Phobius"/>
    </source>
</evidence>
<dbReference type="PANTHER" id="PTHR23502">
    <property type="entry name" value="MAJOR FACILITATOR SUPERFAMILY"/>
    <property type="match status" value="1"/>
</dbReference>
<evidence type="ECO:0000313" key="9">
    <source>
        <dbReference type="EMBL" id="SUZ08198.1"/>
    </source>
</evidence>
<reference evidence="9" key="1">
    <citation type="submission" date="2018-07" db="EMBL/GenBank/DDBJ databases">
        <authorList>
            <person name="Quirk P.G."/>
            <person name="Krulwich T.A."/>
        </authorList>
    </citation>
    <scope>NUCLEOTIDE SEQUENCE</scope>
    <source>
        <strain evidence="9">96224</strain>
    </source>
</reference>
<feature type="transmembrane region" description="Helical" evidence="8">
    <location>
        <begin position="1063"/>
        <end position="1085"/>
    </location>
</feature>
<keyword evidence="2" id="KW-0813">Transport</keyword>
<organism evidence="9">
    <name type="scientific">Blumeria graminis f. sp. tritici 96224</name>
    <dbReference type="NCBI Taxonomy" id="1268274"/>
    <lineage>
        <taxon>Eukaryota</taxon>
        <taxon>Fungi</taxon>
        <taxon>Dikarya</taxon>
        <taxon>Ascomycota</taxon>
        <taxon>Pezizomycotina</taxon>
        <taxon>Leotiomycetes</taxon>
        <taxon>Erysiphales</taxon>
        <taxon>Erysiphaceae</taxon>
        <taxon>Blumeria</taxon>
    </lineage>
</organism>
<dbReference type="PANTHER" id="PTHR23502:SF186">
    <property type="entry name" value="MAJOR FACILITATOR SUPERFAMILY (MFS) PROFILE DOMAIN-CONTAINING PROTEIN"/>
    <property type="match status" value="1"/>
</dbReference>
<feature type="transmembrane region" description="Helical" evidence="8">
    <location>
        <begin position="1030"/>
        <end position="1051"/>
    </location>
</feature>
<accession>A0A381L2T3</accession>
<keyword evidence="6 8" id="KW-0472">Membrane</keyword>
<dbReference type="GO" id="GO:0022857">
    <property type="term" value="F:transmembrane transporter activity"/>
    <property type="evidence" value="ECO:0007669"/>
    <property type="project" value="TreeGrafter"/>
</dbReference>
<feature type="transmembrane region" description="Helical" evidence="8">
    <location>
        <begin position="1408"/>
        <end position="1429"/>
    </location>
</feature>
<evidence type="ECO:0000256" key="7">
    <source>
        <dbReference type="SAM" id="MobiDB-lite"/>
    </source>
</evidence>
<keyword evidence="5 8" id="KW-1133">Transmembrane helix</keyword>
<sequence length="1708" mass="190150">MSENILTKSVLDTENSLTKATITARNLSEVLRLRDAYPSILPVPIIKSQKLLHLSSSIRPDLINTSFDAISSSATRTTPNFRHEPRYTTTIKTNFSLPGAGSVQHGTSLSHEIDNSNDHPGMSYTIDNIATRNEHLRINRLDTSLGVKPPSLISGTSRKSARHGLLKPSVTESQPVDNGLPIPPLLSSLEASNPEVSQNTRSENKNEFLILKSKPHETIESPALPVKVEGHHNLTHDIGNEIRLYAPDELTYLKSEKKIVARIEGLANKSPNEFIGSEPEKRELPKDRVAKLKPHTLAIRASPSLVDIPPPIPATARSPHRSNDKLLASQRVYSSVEEPDSKNLESISNTQGYLLGFHPQEYHKNFNEASQYLESKSVSKTLRHKSDTESKLLAERNSDVHDNIETPPDFEQACQINLNPVSSRSGSAISLPVAAYPIDQGPIHQEYSHFTKNMYSSAIKLNPDSKATFSDSQVKAMVAQPSSLDLDASDTVPNKMSPKPSPKQQEGLKARNARAISNPNTIPARHSSKCLIDGKLPSRQNSIVASKHSRPGTLKPLIGETSMEKQKVQLRTSVARSPTGSLVAEKSQSMMNILLARQLETEEDKLFFKDVVNWLKDLVPNNTAYESQLTAMPPRSRPYVQKAEPITAPDKLQKVKMLYDGALSQEPETIKTKALPLSDKISVVEQGQGDVDSESFANTIENLETLLNEALLIAGKATEKSASVAKRKPFACSYPNKMSRTSHMNAKDRLKKKNTQIKSAVPLPDTYQENSDDINNPDPLPYKINKTVYIPRKRLDTVFSEVYAMNERVGSLKPPENVPSLNIPHNSMEKMAYGLEETPQESFELTLRHLPSKNSDQESIGQESLRFSKVPSFKAHLKKKNDAHKGSKPLLVGLSNVEIDKYLDHPEQKDEFINIPDYLSSNKQKIKNNNSSDSSIEVQIGTDPDPWSKIKIPENGGRMNKRQSTSALRLHSLTNSSLPRLNRPVPKKQPRRSRRNHISLKDNQLKGSDFFNNYTRQTIARDWSPMRKRLVALVACLSTALIGILVGIYAGETPAIQYYIVDFHHYTVLGNVFFFLGLAIPTFFAWPLPLLHGRKPYILGAMSIALPLLFPQALAVGNMRSPYVSTWRVGLILSRTMMGFFLGFANMNFKAMLTDLFGASLQSTNPHQEFADKFDVRRHGGGMGIWLGLWTWSTLGSIGLGFFIGSTIIDTLPPSWGLYISIVIIAFVMLLNVVCPEVRRSAFRKSIAEVVTKNVLSHRLARGEVKMHMVKSGPKWWGEELYYGIILSKKMLQQPGFLVLSLYVAWIYGQQVLIITLLAALMSKDYNFRSPIVGLSVMAIPLGALFAIPFQKASLFSRSRRTPPIDDDGTLSKRKIHWSSHMLRRAIFVLILPIFGIIFTISTNGPSIPFIIPVLSAGVIGFLSGLAMAECHGIIMETFDTSDLQPGMTGRPRGASGEKTAAKRTNFSSFPRINSAVAITETFGYIFAAGATGIGGVLTRRLGQQAATGVMAGILFILSILLLIVLLRFTEVQIIPESKLGEMSRYQARRASQKRRDSGEDTDDEPWRPVIIGNPHQSTRRMCLLELGSLSRYSEIRKRNRLIDKMSFEAAHPNRNAMANLERKIKEKEADVRRSIIRSMSQSSFGSRMNHRKSVRVNYRKSSRKGSGRSEGNEHSPLGTLIDDLGRGRHLQTEDYSKDTLGVRRITE</sequence>
<keyword evidence="4 8" id="KW-0812">Transmembrane</keyword>
<feature type="transmembrane region" description="Helical" evidence="8">
    <location>
        <begin position="1216"/>
        <end position="1235"/>
    </location>
</feature>
<evidence type="ECO:0000256" key="1">
    <source>
        <dbReference type="ARBA" id="ARBA00004651"/>
    </source>
</evidence>
<feature type="region of interest" description="Disordered" evidence="7">
    <location>
        <begin position="1642"/>
        <end position="1690"/>
    </location>
</feature>
<feature type="transmembrane region" description="Helical" evidence="8">
    <location>
        <begin position="1297"/>
        <end position="1322"/>
    </location>
</feature>
<dbReference type="InterPro" id="IPR036259">
    <property type="entry name" value="MFS_trans_sf"/>
</dbReference>
<evidence type="ECO:0000256" key="2">
    <source>
        <dbReference type="ARBA" id="ARBA00022448"/>
    </source>
</evidence>